<dbReference type="GO" id="GO:0016592">
    <property type="term" value="C:mediator complex"/>
    <property type="evidence" value="ECO:0000318"/>
    <property type="project" value="GO_Central"/>
</dbReference>
<evidence type="ECO:0000313" key="2">
    <source>
        <dbReference type="EMBL" id="PTQ49010.1"/>
    </source>
</evidence>
<feature type="compositionally biased region" description="Low complexity" evidence="1">
    <location>
        <begin position="1"/>
        <end position="23"/>
    </location>
</feature>
<dbReference type="EMBL" id="KZ772676">
    <property type="protein sequence ID" value="PTQ49010.1"/>
    <property type="molecule type" value="Genomic_DNA"/>
</dbReference>
<dbReference type="PANTHER" id="PTHR37188:SF1">
    <property type="entry name" value="MEDIATOR OF RNA POLYMERASE II TRANSCRIPTION SUBUNIT-RELATED"/>
    <property type="match status" value="1"/>
</dbReference>
<sequence>MMAWQAPQQHSQPQHQQQQQPQQDLASHFHLLPLIESLADAMERGAVDQHVNELVNDLASRFERCQQLLNNITVTANSKPMTVRWQKQKLEEYESQLNIRSDLLLKYKTMVEQAVNPDQ</sequence>
<organism evidence="2 3">
    <name type="scientific">Marchantia polymorpha</name>
    <name type="common">Common liverwort</name>
    <name type="synonym">Marchantia aquatica</name>
    <dbReference type="NCBI Taxonomy" id="3197"/>
    <lineage>
        <taxon>Eukaryota</taxon>
        <taxon>Viridiplantae</taxon>
        <taxon>Streptophyta</taxon>
        <taxon>Embryophyta</taxon>
        <taxon>Marchantiophyta</taxon>
        <taxon>Marchantiopsida</taxon>
        <taxon>Marchantiidae</taxon>
        <taxon>Marchantiales</taxon>
        <taxon>Marchantiaceae</taxon>
        <taxon>Marchantia</taxon>
    </lineage>
</organism>
<gene>
    <name evidence="2" type="ORF">MARPO_0004s0244</name>
</gene>
<evidence type="ECO:0008006" key="4">
    <source>
        <dbReference type="Google" id="ProtNLM"/>
    </source>
</evidence>
<protein>
    <recommendedName>
        <fullName evidence="4">Mediator of RNA polymerase II transcription subunit 9</fullName>
    </recommendedName>
</protein>
<dbReference type="PANTHER" id="PTHR37188">
    <property type="entry name" value="MEDIATOR OF RNA POLYMERASE II TRANSCRIPTION SUBUNIT-RELATED"/>
    <property type="match status" value="1"/>
</dbReference>
<dbReference type="OMA" id="SRFERCQ"/>
<dbReference type="OrthoDB" id="779656at2759"/>
<feature type="region of interest" description="Disordered" evidence="1">
    <location>
        <begin position="1"/>
        <end position="26"/>
    </location>
</feature>
<reference evidence="3" key="1">
    <citation type="journal article" date="2017" name="Cell">
        <title>Insights into land plant evolution garnered from the Marchantia polymorpha genome.</title>
        <authorList>
            <person name="Bowman J.L."/>
            <person name="Kohchi T."/>
            <person name="Yamato K.T."/>
            <person name="Jenkins J."/>
            <person name="Shu S."/>
            <person name="Ishizaki K."/>
            <person name="Yamaoka S."/>
            <person name="Nishihama R."/>
            <person name="Nakamura Y."/>
            <person name="Berger F."/>
            <person name="Adam C."/>
            <person name="Aki S.S."/>
            <person name="Althoff F."/>
            <person name="Araki T."/>
            <person name="Arteaga-Vazquez M.A."/>
            <person name="Balasubrmanian S."/>
            <person name="Barry K."/>
            <person name="Bauer D."/>
            <person name="Boehm C.R."/>
            <person name="Briginshaw L."/>
            <person name="Caballero-Perez J."/>
            <person name="Catarino B."/>
            <person name="Chen F."/>
            <person name="Chiyoda S."/>
            <person name="Chovatia M."/>
            <person name="Davies K.M."/>
            <person name="Delmans M."/>
            <person name="Demura T."/>
            <person name="Dierschke T."/>
            <person name="Dolan L."/>
            <person name="Dorantes-Acosta A.E."/>
            <person name="Eklund D.M."/>
            <person name="Florent S.N."/>
            <person name="Flores-Sandoval E."/>
            <person name="Fujiyama A."/>
            <person name="Fukuzawa H."/>
            <person name="Galik B."/>
            <person name="Grimanelli D."/>
            <person name="Grimwood J."/>
            <person name="Grossniklaus U."/>
            <person name="Hamada T."/>
            <person name="Haseloff J."/>
            <person name="Hetherington A.J."/>
            <person name="Higo A."/>
            <person name="Hirakawa Y."/>
            <person name="Hundley H.N."/>
            <person name="Ikeda Y."/>
            <person name="Inoue K."/>
            <person name="Inoue S.I."/>
            <person name="Ishida S."/>
            <person name="Jia Q."/>
            <person name="Kakita M."/>
            <person name="Kanazawa T."/>
            <person name="Kawai Y."/>
            <person name="Kawashima T."/>
            <person name="Kennedy M."/>
            <person name="Kinose K."/>
            <person name="Kinoshita T."/>
            <person name="Kohara Y."/>
            <person name="Koide E."/>
            <person name="Komatsu K."/>
            <person name="Kopischke S."/>
            <person name="Kubo M."/>
            <person name="Kyozuka J."/>
            <person name="Lagercrantz U."/>
            <person name="Lin S.S."/>
            <person name="Lindquist E."/>
            <person name="Lipzen A.M."/>
            <person name="Lu C.W."/>
            <person name="De Luna E."/>
            <person name="Martienssen R.A."/>
            <person name="Minamino N."/>
            <person name="Mizutani M."/>
            <person name="Mizutani M."/>
            <person name="Mochizuki N."/>
            <person name="Monte I."/>
            <person name="Mosher R."/>
            <person name="Nagasaki H."/>
            <person name="Nakagami H."/>
            <person name="Naramoto S."/>
            <person name="Nishitani K."/>
            <person name="Ohtani M."/>
            <person name="Okamoto T."/>
            <person name="Okumura M."/>
            <person name="Phillips J."/>
            <person name="Pollak B."/>
            <person name="Reinders A."/>
            <person name="Rovekamp M."/>
            <person name="Sano R."/>
            <person name="Sawa S."/>
            <person name="Schmid M.W."/>
            <person name="Shirakawa M."/>
            <person name="Solano R."/>
            <person name="Spunde A."/>
            <person name="Suetsugu N."/>
            <person name="Sugano S."/>
            <person name="Sugiyama A."/>
            <person name="Sun R."/>
            <person name="Suzuki Y."/>
            <person name="Takenaka M."/>
            <person name="Takezawa D."/>
            <person name="Tomogane H."/>
            <person name="Tsuzuki M."/>
            <person name="Ueda T."/>
            <person name="Umeda M."/>
            <person name="Ward J.M."/>
            <person name="Watanabe Y."/>
            <person name="Yazaki K."/>
            <person name="Yokoyama R."/>
            <person name="Yoshitake Y."/>
            <person name="Yotsui I."/>
            <person name="Zachgo S."/>
            <person name="Schmutz J."/>
        </authorList>
    </citation>
    <scope>NUCLEOTIDE SEQUENCE [LARGE SCALE GENOMIC DNA]</scope>
    <source>
        <strain evidence="3">Tak-1</strain>
    </source>
</reference>
<dbReference type="Gramene" id="Mp3g14270.1">
    <property type="protein sequence ID" value="Mp3g14270.1.cds"/>
    <property type="gene ID" value="Mp3g14270"/>
</dbReference>
<evidence type="ECO:0000313" key="3">
    <source>
        <dbReference type="Proteomes" id="UP000244005"/>
    </source>
</evidence>
<accession>A0A2R6XSB6</accession>
<dbReference type="InterPro" id="IPR038790">
    <property type="entry name" value="Med9_plant"/>
</dbReference>
<name>A0A2R6XSB6_MARPO</name>
<keyword evidence="3" id="KW-1185">Reference proteome</keyword>
<dbReference type="AlphaFoldDB" id="A0A2R6XSB6"/>
<evidence type="ECO:0000256" key="1">
    <source>
        <dbReference type="SAM" id="MobiDB-lite"/>
    </source>
</evidence>
<dbReference type="Proteomes" id="UP000244005">
    <property type="component" value="Unassembled WGS sequence"/>
</dbReference>
<proteinExistence type="predicted"/>